<dbReference type="InterPro" id="IPR036612">
    <property type="entry name" value="KH_dom_type_1_sf"/>
</dbReference>
<sequence>SESLFDTKFTSESVSAAATATTTPTVPAPVAPVEAGAATTATASTTTAVPAAEDVLPINVELNTALINFRILVSRREAGVLIGKNGDSISAIRDQTNVKAGVSKLIEGCMDRILTVSGAVDEVTVALGLFAKQLADNAADQPHYNFFPLRPLCAPSSSPDVASLRLLIPNSQMGTLIGRQGVRVKAIQENYGIKLVASKDFLPNSNERVVEVQGTPKAITSALQIISKCLLEDFQGTIGTLYYVPQPRAHKNYSSTQSSSSSTSTSRVSNNNRSDTIVGNEVVENVNFPAEFVGALIGKRGSRIQDIRRISGCSINIESTDNEQGERMFTLSGSHSNVERALAMLYNYLEKEKQRR</sequence>
<evidence type="ECO:0000256" key="2">
    <source>
        <dbReference type="PROSITE-ProRule" id="PRU00117"/>
    </source>
</evidence>
<dbReference type="PROSITE" id="PS50084">
    <property type="entry name" value="KH_TYPE_1"/>
    <property type="match status" value="3"/>
</dbReference>
<feature type="domain" description="K Homology" evidence="4">
    <location>
        <begin position="160"/>
        <end position="231"/>
    </location>
</feature>
<dbReference type="AlphaFoldDB" id="A0A1E4TXI3"/>
<feature type="compositionally biased region" description="Low complexity" evidence="3">
    <location>
        <begin position="254"/>
        <end position="274"/>
    </location>
</feature>
<feature type="non-terminal residue" evidence="5">
    <location>
        <position position="1"/>
    </location>
</feature>
<accession>A0A1E4TXI3</accession>
<evidence type="ECO:0000313" key="5">
    <source>
        <dbReference type="EMBL" id="ODV96439.1"/>
    </source>
</evidence>
<evidence type="ECO:0000256" key="1">
    <source>
        <dbReference type="ARBA" id="ARBA00022737"/>
    </source>
</evidence>
<dbReference type="GO" id="GO:0003723">
    <property type="term" value="F:RNA binding"/>
    <property type="evidence" value="ECO:0007669"/>
    <property type="project" value="UniProtKB-UniRule"/>
</dbReference>
<evidence type="ECO:0000259" key="4">
    <source>
        <dbReference type="SMART" id="SM00322"/>
    </source>
</evidence>
<dbReference type="SMART" id="SM00322">
    <property type="entry name" value="KH"/>
    <property type="match status" value="3"/>
</dbReference>
<proteinExistence type="predicted"/>
<dbReference type="OrthoDB" id="442947at2759"/>
<keyword evidence="6" id="KW-1185">Reference proteome</keyword>
<feature type="domain" description="K Homology" evidence="4">
    <location>
        <begin position="280"/>
        <end position="350"/>
    </location>
</feature>
<feature type="domain" description="K Homology" evidence="4">
    <location>
        <begin position="65"/>
        <end position="135"/>
    </location>
</feature>
<organism evidence="5 6">
    <name type="scientific">Pachysolen tannophilus NRRL Y-2460</name>
    <dbReference type="NCBI Taxonomy" id="669874"/>
    <lineage>
        <taxon>Eukaryota</taxon>
        <taxon>Fungi</taxon>
        <taxon>Dikarya</taxon>
        <taxon>Ascomycota</taxon>
        <taxon>Saccharomycotina</taxon>
        <taxon>Pichiomycetes</taxon>
        <taxon>Pachysolenaceae</taxon>
        <taxon>Pachysolen</taxon>
    </lineage>
</organism>
<feature type="non-terminal residue" evidence="5">
    <location>
        <position position="356"/>
    </location>
</feature>
<protein>
    <recommendedName>
        <fullName evidence="4">K Homology domain-containing protein</fullName>
    </recommendedName>
</protein>
<keyword evidence="2" id="KW-0694">RNA-binding</keyword>
<name>A0A1E4TXI3_PACTA</name>
<feature type="region of interest" description="Disordered" evidence="3">
    <location>
        <begin position="252"/>
        <end position="276"/>
    </location>
</feature>
<dbReference type="Gene3D" id="3.30.1370.10">
    <property type="entry name" value="K Homology domain, type 1"/>
    <property type="match status" value="3"/>
</dbReference>
<evidence type="ECO:0000256" key="3">
    <source>
        <dbReference type="SAM" id="MobiDB-lite"/>
    </source>
</evidence>
<dbReference type="SUPFAM" id="SSF54791">
    <property type="entry name" value="Eukaryotic type KH-domain (KH-domain type I)"/>
    <property type="match status" value="3"/>
</dbReference>
<dbReference type="Pfam" id="PF00013">
    <property type="entry name" value="KH_1"/>
    <property type="match status" value="3"/>
</dbReference>
<dbReference type="Proteomes" id="UP000094236">
    <property type="component" value="Unassembled WGS sequence"/>
</dbReference>
<reference evidence="6" key="1">
    <citation type="submission" date="2016-05" db="EMBL/GenBank/DDBJ databases">
        <title>Comparative genomics of biotechnologically important yeasts.</title>
        <authorList>
            <consortium name="DOE Joint Genome Institute"/>
            <person name="Riley R."/>
            <person name="Haridas S."/>
            <person name="Wolfe K.H."/>
            <person name="Lopes M.R."/>
            <person name="Hittinger C.T."/>
            <person name="Goker M."/>
            <person name="Salamov A."/>
            <person name="Wisecaver J."/>
            <person name="Long T.M."/>
            <person name="Aerts A.L."/>
            <person name="Barry K."/>
            <person name="Choi C."/>
            <person name="Clum A."/>
            <person name="Coughlan A.Y."/>
            <person name="Deshpande S."/>
            <person name="Douglass A.P."/>
            <person name="Hanson S.J."/>
            <person name="Klenk H.-P."/>
            <person name="Labutti K."/>
            <person name="Lapidus A."/>
            <person name="Lindquist E."/>
            <person name="Lipzen A."/>
            <person name="Meier-Kolthoff J.P."/>
            <person name="Ohm R.A."/>
            <person name="Otillar R.P."/>
            <person name="Pangilinan J."/>
            <person name="Peng Y."/>
            <person name="Rokas A."/>
            <person name="Rosa C.A."/>
            <person name="Scheuner C."/>
            <person name="Sibirny A.A."/>
            <person name="Slot J.C."/>
            <person name="Stielow J.B."/>
            <person name="Sun H."/>
            <person name="Kurtzman C.P."/>
            <person name="Blackwell M."/>
            <person name="Grigoriev I.V."/>
            <person name="Jeffries T.W."/>
        </authorList>
    </citation>
    <scope>NUCLEOTIDE SEQUENCE [LARGE SCALE GENOMIC DNA]</scope>
    <source>
        <strain evidence="6">NRRL Y-2460</strain>
    </source>
</reference>
<dbReference type="InterPro" id="IPR004087">
    <property type="entry name" value="KH_dom"/>
</dbReference>
<dbReference type="EMBL" id="KV454013">
    <property type="protein sequence ID" value="ODV96439.1"/>
    <property type="molecule type" value="Genomic_DNA"/>
</dbReference>
<dbReference type="STRING" id="669874.A0A1E4TXI3"/>
<keyword evidence="1" id="KW-0677">Repeat</keyword>
<evidence type="ECO:0000313" key="6">
    <source>
        <dbReference type="Proteomes" id="UP000094236"/>
    </source>
</evidence>
<gene>
    <name evidence="5" type="ORF">PACTADRAFT_25418</name>
</gene>
<dbReference type="PANTHER" id="PTHR10288">
    <property type="entry name" value="KH DOMAIN CONTAINING RNA BINDING PROTEIN"/>
    <property type="match status" value="1"/>
</dbReference>
<dbReference type="InterPro" id="IPR004088">
    <property type="entry name" value="KH_dom_type_1"/>
</dbReference>